<feature type="transmembrane region" description="Helical" evidence="1">
    <location>
        <begin position="12"/>
        <end position="33"/>
    </location>
</feature>
<dbReference type="InterPro" id="IPR004711">
    <property type="entry name" value="Benzoate_Transporter"/>
</dbReference>
<organism evidence="2 3">
    <name type="scientific">Neomicrococcus aestuarii</name>
    <dbReference type="NCBI Taxonomy" id="556325"/>
    <lineage>
        <taxon>Bacteria</taxon>
        <taxon>Bacillati</taxon>
        <taxon>Actinomycetota</taxon>
        <taxon>Actinomycetes</taxon>
        <taxon>Micrococcales</taxon>
        <taxon>Micrococcaceae</taxon>
        <taxon>Neomicrococcus</taxon>
    </lineage>
</organism>
<keyword evidence="1" id="KW-1133">Transmembrane helix</keyword>
<dbReference type="AlphaFoldDB" id="A0A1L2ZKR5"/>
<feature type="transmembrane region" description="Helical" evidence="1">
    <location>
        <begin position="211"/>
        <end position="230"/>
    </location>
</feature>
<feature type="transmembrane region" description="Helical" evidence="1">
    <location>
        <begin position="132"/>
        <end position="165"/>
    </location>
</feature>
<feature type="transmembrane region" description="Helical" evidence="1">
    <location>
        <begin position="352"/>
        <end position="378"/>
    </location>
</feature>
<dbReference type="KEGG" id="nae:BHE16_00785"/>
<dbReference type="GO" id="GO:0042925">
    <property type="term" value="F:benzoate transmembrane transporter activity"/>
    <property type="evidence" value="ECO:0007669"/>
    <property type="project" value="InterPro"/>
</dbReference>
<dbReference type="Pfam" id="PF03594">
    <property type="entry name" value="BenE"/>
    <property type="match status" value="1"/>
</dbReference>
<evidence type="ECO:0000313" key="3">
    <source>
        <dbReference type="Proteomes" id="UP000183530"/>
    </source>
</evidence>
<feature type="transmembrane region" description="Helical" evidence="1">
    <location>
        <begin position="99"/>
        <end position="120"/>
    </location>
</feature>
<dbReference type="EMBL" id="CP018135">
    <property type="protein sequence ID" value="APF39799.1"/>
    <property type="molecule type" value="Genomic_DNA"/>
</dbReference>
<evidence type="ECO:0000313" key="2">
    <source>
        <dbReference type="EMBL" id="APF39799.1"/>
    </source>
</evidence>
<dbReference type="GO" id="GO:0005886">
    <property type="term" value="C:plasma membrane"/>
    <property type="evidence" value="ECO:0007669"/>
    <property type="project" value="TreeGrafter"/>
</dbReference>
<gene>
    <name evidence="2" type="ORF">BHE16_00785</name>
</gene>
<feature type="transmembrane region" description="Helical" evidence="1">
    <location>
        <begin position="73"/>
        <end position="93"/>
    </location>
</feature>
<feature type="transmembrane region" description="Helical" evidence="1">
    <location>
        <begin position="171"/>
        <end position="190"/>
    </location>
</feature>
<feature type="transmembrane region" description="Helical" evidence="1">
    <location>
        <begin position="324"/>
        <end position="345"/>
    </location>
</feature>
<accession>A0A1L2ZKR5</accession>
<dbReference type="STRING" id="556325.BHE16_00785"/>
<proteinExistence type="predicted"/>
<dbReference type="NCBIfam" id="TIGR00843">
    <property type="entry name" value="benE"/>
    <property type="match status" value="1"/>
</dbReference>
<keyword evidence="3" id="KW-1185">Reference proteome</keyword>
<dbReference type="Proteomes" id="UP000183530">
    <property type="component" value="Chromosome"/>
</dbReference>
<feature type="transmembrane region" description="Helical" evidence="1">
    <location>
        <begin position="293"/>
        <end position="318"/>
    </location>
</feature>
<sequence length="391" mass="39191">MSSVSTSRWSQPILAGVITALVGYLSSFAVVLSGLQAVGANQAQAASGLLALILTQAVCGVVLSWITRMPITTAWSTPGAALLVGAGGAQFGWNEAVGAFLVSGALIMLTGLIPPLGRLIAAIPEKIAQAMLAGVLLQLCLVPFTALGTIPQFVGPVLVVWLVVLAFAPRWSVPAAMAVALGIAVVSVAMKDDAAGSLTLLPHLEWVVPQFSWEAITGIALPLFIVTMASQNVPGMAVLKSFGYNAPWSASMIATGAGSVAGSFAGGHAINLAAISAALAAGDEAGPDPARRWIAGVSSGVSYILLGLVSGAIVAISAGSPEGLIPAAAGLALLGTLGSSAASAFSDPQQRLSALLTFLIAASGLTVAGLGAAFWALVGGLVVRMLIERRV</sequence>
<dbReference type="RefSeq" id="WP_071893274.1">
    <property type="nucleotide sequence ID" value="NZ_CP018135.1"/>
</dbReference>
<feature type="transmembrane region" description="Helical" evidence="1">
    <location>
        <begin position="45"/>
        <end position="66"/>
    </location>
</feature>
<name>A0A1L2ZKR5_9MICC</name>
<dbReference type="PANTHER" id="PTHR30199:SF0">
    <property type="entry name" value="INNER MEMBRANE PROTEIN YDCO"/>
    <property type="match status" value="1"/>
</dbReference>
<keyword evidence="1" id="KW-0472">Membrane</keyword>
<evidence type="ECO:0000256" key="1">
    <source>
        <dbReference type="SAM" id="Phobius"/>
    </source>
</evidence>
<feature type="transmembrane region" description="Helical" evidence="1">
    <location>
        <begin position="250"/>
        <end position="281"/>
    </location>
</feature>
<keyword evidence="1" id="KW-0812">Transmembrane</keyword>
<protein>
    <submittedName>
        <fullName evidence="2">Benzoate transporter</fullName>
    </submittedName>
</protein>
<reference evidence="2 3" key="1">
    <citation type="submission" date="2016-11" db="EMBL/GenBank/DDBJ databases">
        <title>Genome sequencing of Zhihengliuella aestuarii B18 antagonistic to Plasmodiophora brassicae.</title>
        <authorList>
            <person name="Luo Y."/>
        </authorList>
    </citation>
    <scope>NUCLEOTIDE SEQUENCE [LARGE SCALE GENOMIC DNA]</scope>
    <source>
        <strain evidence="2 3">B18</strain>
    </source>
</reference>
<dbReference type="PANTHER" id="PTHR30199">
    <property type="entry name" value="MFS FAMILY TRANSPORTER, PREDICTED SUBSTRATE BENZOATE"/>
    <property type="match status" value="1"/>
</dbReference>